<dbReference type="GO" id="GO:0006281">
    <property type="term" value="P:DNA repair"/>
    <property type="evidence" value="ECO:0007669"/>
    <property type="project" value="UniProtKB-UniRule"/>
</dbReference>
<reference evidence="4 5" key="1">
    <citation type="submission" date="2017-11" db="EMBL/GenBank/DDBJ databases">
        <title>Genome sequence of Entomoplasma luminosum PIMN-1 (ATCC 49195).</title>
        <authorList>
            <person name="Lo W.-S."/>
            <person name="Gasparich G.E."/>
            <person name="Kuo C.-H."/>
        </authorList>
    </citation>
    <scope>NUCLEOTIDE SEQUENCE [LARGE SCALE GENOMIC DNA]</scope>
    <source>
        <strain evidence="4 5">PIMN-1</strain>
    </source>
</reference>
<keyword evidence="2" id="KW-0548">Nucleotidyltransferase</keyword>
<keyword evidence="2" id="KW-0227">DNA damage</keyword>
<dbReference type="PANTHER" id="PTHR11076:SF33">
    <property type="entry name" value="DNA POLYMERASE KAPPA"/>
    <property type="match status" value="1"/>
</dbReference>
<dbReference type="InterPro" id="IPR017961">
    <property type="entry name" value="DNA_pol_Y-fam_little_finger"/>
</dbReference>
<comment type="subcellular location">
    <subcellularLocation>
        <location evidence="2">Cytoplasm</location>
    </subcellularLocation>
</comment>
<protein>
    <recommendedName>
        <fullName evidence="2">DNA polymerase IV</fullName>
        <shortName evidence="2">Pol IV</shortName>
        <ecNumber evidence="2">2.7.7.7</ecNumber>
    </recommendedName>
</protein>
<dbReference type="GO" id="GO:0006261">
    <property type="term" value="P:DNA-templated DNA replication"/>
    <property type="evidence" value="ECO:0007669"/>
    <property type="project" value="UniProtKB-UniRule"/>
</dbReference>
<comment type="catalytic activity">
    <reaction evidence="2">
        <text>DNA(n) + a 2'-deoxyribonucleoside 5'-triphosphate = DNA(n+1) + diphosphate</text>
        <dbReference type="Rhea" id="RHEA:22508"/>
        <dbReference type="Rhea" id="RHEA-COMP:17339"/>
        <dbReference type="Rhea" id="RHEA-COMP:17340"/>
        <dbReference type="ChEBI" id="CHEBI:33019"/>
        <dbReference type="ChEBI" id="CHEBI:61560"/>
        <dbReference type="ChEBI" id="CHEBI:173112"/>
        <dbReference type="EC" id="2.7.7.7"/>
    </reaction>
</comment>
<dbReference type="InterPro" id="IPR022880">
    <property type="entry name" value="DNApol_IV"/>
</dbReference>
<comment type="similarity">
    <text evidence="1 2">Belongs to the DNA polymerase type-Y family.</text>
</comment>
<dbReference type="OrthoDB" id="9808813at2"/>
<dbReference type="RefSeq" id="WP_025734222.1">
    <property type="nucleotide sequence ID" value="NZ_CP024963.1"/>
</dbReference>
<feature type="active site" evidence="2">
    <location>
        <position position="108"/>
    </location>
</feature>
<evidence type="ECO:0000256" key="2">
    <source>
        <dbReference type="HAMAP-Rule" id="MF_01113"/>
    </source>
</evidence>
<keyword evidence="2" id="KW-0239">DNA-directed DNA polymerase</keyword>
<dbReference type="AlphaFoldDB" id="A0A2K8NU89"/>
<dbReference type="PANTHER" id="PTHR11076">
    <property type="entry name" value="DNA REPAIR POLYMERASE UMUC / TRANSFERASE FAMILY MEMBER"/>
    <property type="match status" value="1"/>
</dbReference>
<feature type="binding site" evidence="2">
    <location>
        <position position="12"/>
    </location>
    <ligand>
        <name>Mg(2+)</name>
        <dbReference type="ChEBI" id="CHEBI:18420"/>
    </ligand>
</feature>
<dbReference type="GO" id="GO:0000287">
    <property type="term" value="F:magnesium ion binding"/>
    <property type="evidence" value="ECO:0007669"/>
    <property type="project" value="UniProtKB-UniRule"/>
</dbReference>
<dbReference type="GO" id="GO:0042276">
    <property type="term" value="P:error-prone translesion synthesis"/>
    <property type="evidence" value="ECO:0007669"/>
    <property type="project" value="TreeGrafter"/>
</dbReference>
<feature type="binding site" evidence="2">
    <location>
        <position position="107"/>
    </location>
    <ligand>
        <name>Mg(2+)</name>
        <dbReference type="ChEBI" id="CHEBI:18420"/>
    </ligand>
</feature>
<dbReference type="Proteomes" id="UP000232063">
    <property type="component" value="Chromosome"/>
</dbReference>
<comment type="cofactor">
    <cofactor evidence="2">
        <name>Mg(2+)</name>
        <dbReference type="ChEBI" id="CHEBI:18420"/>
    </cofactor>
    <text evidence="2">Binds 2 magnesium ions per subunit.</text>
</comment>
<dbReference type="GO" id="GO:0005829">
    <property type="term" value="C:cytosol"/>
    <property type="evidence" value="ECO:0007669"/>
    <property type="project" value="TreeGrafter"/>
</dbReference>
<dbReference type="InterPro" id="IPR043128">
    <property type="entry name" value="Rev_trsase/Diguanyl_cyclase"/>
</dbReference>
<dbReference type="SUPFAM" id="SSF100879">
    <property type="entry name" value="Lesion bypass DNA polymerase (Y-family), little finger domain"/>
    <property type="match status" value="1"/>
</dbReference>
<dbReference type="NCBIfam" id="NF002677">
    <property type="entry name" value="PRK02406.1"/>
    <property type="match status" value="1"/>
</dbReference>
<dbReference type="KEGG" id="elj:ELUMI_v1c06050"/>
<dbReference type="InterPro" id="IPR043502">
    <property type="entry name" value="DNA/RNA_pol_sf"/>
</dbReference>
<evidence type="ECO:0000256" key="1">
    <source>
        <dbReference type="ARBA" id="ARBA00010945"/>
    </source>
</evidence>
<dbReference type="Pfam" id="PF11799">
    <property type="entry name" value="IMS_C"/>
    <property type="match status" value="1"/>
</dbReference>
<keyword evidence="2" id="KW-0238">DNA-binding</keyword>
<dbReference type="InterPro" id="IPR001126">
    <property type="entry name" value="UmuC"/>
</dbReference>
<keyword evidence="2" id="KW-0963">Cytoplasm</keyword>
<dbReference type="Gene3D" id="1.10.150.20">
    <property type="entry name" value="5' to 3' exonuclease, C-terminal subdomain"/>
    <property type="match status" value="1"/>
</dbReference>
<dbReference type="GO" id="GO:0003684">
    <property type="term" value="F:damaged DNA binding"/>
    <property type="evidence" value="ECO:0007669"/>
    <property type="project" value="InterPro"/>
</dbReference>
<dbReference type="GO" id="GO:0009432">
    <property type="term" value="P:SOS response"/>
    <property type="evidence" value="ECO:0007669"/>
    <property type="project" value="TreeGrafter"/>
</dbReference>
<gene>
    <name evidence="2 4" type="primary">dinB</name>
    <name evidence="4" type="ORF">ELUMI_v1c06050</name>
</gene>
<dbReference type="PROSITE" id="PS50173">
    <property type="entry name" value="UMUC"/>
    <property type="match status" value="1"/>
</dbReference>
<dbReference type="EC" id="2.7.7.7" evidence="2"/>
<dbReference type="InterPro" id="IPR036775">
    <property type="entry name" value="DNA_pol_Y-fam_lit_finger_sf"/>
</dbReference>
<keyword evidence="2" id="KW-0515">Mutator protein</keyword>
<keyword evidence="2" id="KW-0460">Magnesium</keyword>
<feature type="domain" description="UmuC" evidence="3">
    <location>
        <begin position="8"/>
        <end position="189"/>
    </location>
</feature>
<dbReference type="EMBL" id="CP024963">
    <property type="protein sequence ID" value="ATZ17327.1"/>
    <property type="molecule type" value="Genomic_DNA"/>
</dbReference>
<keyword evidence="5" id="KW-1185">Reference proteome</keyword>
<dbReference type="Pfam" id="PF00817">
    <property type="entry name" value="IMS"/>
    <property type="match status" value="1"/>
</dbReference>
<proteinExistence type="inferred from homology"/>
<comment type="function">
    <text evidence="2">Poorly processive, error-prone DNA polymerase involved in untargeted mutagenesis. Copies undamaged DNA at stalled replication forks, which arise in vivo from mismatched or misaligned primer ends. These misaligned primers can be extended by PolIV. Exhibits no 3'-5' exonuclease (proofreading) activity. May be involved in translesional synthesis, in conjunction with the beta clamp from PolIII.</text>
</comment>
<comment type="subunit">
    <text evidence="2">Monomer.</text>
</comment>
<sequence>MSKTQKVIFLIDMDAFFASASKLQHPELRNKAVVVAHDHPKSIISAADYQARAYGVKAAMPLNKAKQLCKDLVVLNPDFELYQTISAQIWNVIKTQFTSMVEVVSIDEAYVDVSNIWKKYGTVRKLALKMQNAIKQQIGLTCSIGVSYNKFLAKMGSDMNKPNGITIIKKDEIPNKIWNLNINKMYGVGIATEEILKDLFHVVKIGDLTKINPSELEHKLGKHGLILVNHALGYGNDEIDLSRNISKSISNERTLVQPISNLEEIEIVIHSLTKTIVEKMLTERLQAKTMGIILRYHWSNPERSTFDKRKHLKHKRKQTTLVEPTINFETIYSNILECLNDLYEVGKRVALIGVFVANLKPFQNYSQLNLDDLDKEFHPLHHPKVDELIEDINFKLKKNKLFYATELKKIKD</sequence>
<dbReference type="HAMAP" id="MF_01113">
    <property type="entry name" value="DNApol_IV"/>
    <property type="match status" value="1"/>
</dbReference>
<dbReference type="Gene3D" id="3.30.1490.100">
    <property type="entry name" value="DNA polymerase, Y-family, little finger domain"/>
    <property type="match status" value="1"/>
</dbReference>
<keyword evidence="2" id="KW-0808">Transferase</keyword>
<evidence type="ECO:0000313" key="5">
    <source>
        <dbReference type="Proteomes" id="UP000232063"/>
    </source>
</evidence>
<evidence type="ECO:0000313" key="4">
    <source>
        <dbReference type="EMBL" id="ATZ17327.1"/>
    </source>
</evidence>
<dbReference type="SUPFAM" id="SSF56672">
    <property type="entry name" value="DNA/RNA polymerases"/>
    <property type="match status" value="1"/>
</dbReference>
<dbReference type="GO" id="GO:0003887">
    <property type="term" value="F:DNA-directed DNA polymerase activity"/>
    <property type="evidence" value="ECO:0007669"/>
    <property type="project" value="UniProtKB-UniRule"/>
</dbReference>
<dbReference type="CDD" id="cd03586">
    <property type="entry name" value="PolY_Pol_IV_kappa"/>
    <property type="match status" value="1"/>
</dbReference>
<keyword evidence="2" id="KW-0234">DNA repair</keyword>
<dbReference type="Gene3D" id="3.30.70.270">
    <property type="match status" value="1"/>
</dbReference>
<accession>A0A2K8NU89</accession>
<dbReference type="InterPro" id="IPR050116">
    <property type="entry name" value="DNA_polymerase-Y"/>
</dbReference>
<dbReference type="Gene3D" id="3.40.1170.60">
    <property type="match status" value="1"/>
</dbReference>
<feature type="site" description="Substrate discrimination" evidence="2">
    <location>
        <position position="17"/>
    </location>
</feature>
<evidence type="ECO:0000259" key="3">
    <source>
        <dbReference type="PROSITE" id="PS50173"/>
    </source>
</evidence>
<organism evidence="4 5">
    <name type="scientific">Williamsoniiplasma luminosum</name>
    <dbReference type="NCBI Taxonomy" id="214888"/>
    <lineage>
        <taxon>Bacteria</taxon>
        <taxon>Bacillati</taxon>
        <taxon>Mycoplasmatota</taxon>
        <taxon>Mollicutes</taxon>
        <taxon>Entomoplasmatales</taxon>
        <taxon>Williamsoniiplasma</taxon>
    </lineage>
</organism>
<name>A0A2K8NU89_9MOLU</name>
<keyword evidence="2" id="KW-0479">Metal-binding</keyword>
<keyword evidence="2" id="KW-0235">DNA replication</keyword>